<name>A0A838WKP7_9CYAN</name>
<comment type="caution">
    <text evidence="1">The sequence shown here is derived from an EMBL/GenBank/DDBJ whole genome shotgun (WGS) entry which is preliminary data.</text>
</comment>
<protein>
    <submittedName>
        <fullName evidence="1">Uncharacterized protein</fullName>
    </submittedName>
</protein>
<evidence type="ECO:0000313" key="1">
    <source>
        <dbReference type="EMBL" id="MBA4466166.1"/>
    </source>
</evidence>
<sequence>MGVLPIIALLKPTSLDRISSKSANKLSSTFSFLPEDLTRQIQVLEAFSGANGWQI</sequence>
<dbReference type="EMBL" id="VDFG01000784">
    <property type="protein sequence ID" value="MBA4466166.1"/>
    <property type="molecule type" value="Genomic_DNA"/>
</dbReference>
<feature type="non-terminal residue" evidence="1">
    <location>
        <position position="55"/>
    </location>
</feature>
<organism evidence="1 2">
    <name type="scientific">Cylindrospermopsis raciborskii CS-506_A</name>
    <dbReference type="NCBI Taxonomy" id="2585140"/>
    <lineage>
        <taxon>Bacteria</taxon>
        <taxon>Bacillati</taxon>
        <taxon>Cyanobacteriota</taxon>
        <taxon>Cyanophyceae</taxon>
        <taxon>Nostocales</taxon>
        <taxon>Aphanizomenonaceae</taxon>
        <taxon>Cylindrospermopsis</taxon>
    </lineage>
</organism>
<gene>
    <name evidence="1" type="ORF">FHK98_11560</name>
</gene>
<accession>A0A838WKP7</accession>
<reference evidence="1 2" key="1">
    <citation type="journal article" date="2020" name="J. Appl. Phycol.">
        <title>Morphological changes and genome evolution in Raphidiopsis raciborskii CS-506 after 23 years in culture.</title>
        <authorList>
            <person name="Willis A."/>
            <person name="Bent S.J."/>
            <person name="Jameson I.D."/>
        </authorList>
    </citation>
    <scope>NUCLEOTIDE SEQUENCE [LARGE SCALE GENOMIC DNA]</scope>
    <source>
        <strain evidence="1 2">CS-506_A</strain>
    </source>
</reference>
<dbReference type="Proteomes" id="UP000538075">
    <property type="component" value="Unassembled WGS sequence"/>
</dbReference>
<evidence type="ECO:0000313" key="2">
    <source>
        <dbReference type="Proteomes" id="UP000538075"/>
    </source>
</evidence>
<proteinExistence type="predicted"/>
<dbReference type="AlphaFoldDB" id="A0A838WKP7"/>